<dbReference type="PATRIC" id="fig|2754.20.peg.2679"/>
<evidence type="ECO:0008006" key="5">
    <source>
        <dbReference type="Google" id="ProtNLM"/>
    </source>
</evidence>
<dbReference type="GO" id="GO:0006402">
    <property type="term" value="P:mRNA catabolic process"/>
    <property type="evidence" value="ECO:0007669"/>
    <property type="project" value="TreeGrafter"/>
</dbReference>
<keyword evidence="1" id="KW-1277">Toxin-antitoxin system</keyword>
<dbReference type="Gene3D" id="3.30.2310.20">
    <property type="entry name" value="RelE-like"/>
    <property type="match status" value="1"/>
</dbReference>
<keyword evidence="4" id="KW-1185">Reference proteome</keyword>
<dbReference type="NCBIfam" id="TIGR02385">
    <property type="entry name" value="RelE_StbE"/>
    <property type="match status" value="1"/>
</dbReference>
<comment type="caution">
    <text evidence="3">The sequence shown here is derived from an EMBL/GenBank/DDBJ whole genome shotgun (WGS) entry which is preliminary data.</text>
</comment>
<gene>
    <name evidence="3" type="ORF">EH55_12055</name>
</gene>
<dbReference type="PANTHER" id="PTHR40588">
    <property type="entry name" value="MRNA INTERFERASE TOXIN YAFQ"/>
    <property type="match status" value="1"/>
</dbReference>
<dbReference type="RefSeq" id="WP_037978686.1">
    <property type="nucleotide sequence ID" value="NZ_JAXDSK010000003.1"/>
</dbReference>
<dbReference type="InterPro" id="IPR007712">
    <property type="entry name" value="RelE/ParE_toxin"/>
</dbReference>
<dbReference type="OrthoDB" id="7030467at2"/>
<organism evidence="3 4">
    <name type="scientific">Synergistes jonesii</name>
    <dbReference type="NCBI Taxonomy" id="2754"/>
    <lineage>
        <taxon>Bacteria</taxon>
        <taxon>Thermotogati</taxon>
        <taxon>Synergistota</taxon>
        <taxon>Synergistia</taxon>
        <taxon>Synergistales</taxon>
        <taxon>Synergistaceae</taxon>
        <taxon>Synergistes</taxon>
    </lineage>
</organism>
<evidence type="ECO:0000313" key="4">
    <source>
        <dbReference type="Proteomes" id="UP000027665"/>
    </source>
</evidence>
<evidence type="ECO:0000313" key="3">
    <source>
        <dbReference type="EMBL" id="KEJ91149.1"/>
    </source>
</evidence>
<accession>A0A073IN42</accession>
<evidence type="ECO:0000256" key="2">
    <source>
        <dbReference type="PIRSR" id="PIRSR006156-1"/>
    </source>
</evidence>
<dbReference type="InterPro" id="IPR004386">
    <property type="entry name" value="Toxin_YafQ-like"/>
</dbReference>
<dbReference type="SUPFAM" id="SSF143011">
    <property type="entry name" value="RelE-like"/>
    <property type="match status" value="1"/>
</dbReference>
<name>A0A073IN42_9BACT</name>
<sequence>MTNKYAVIWTKQFKKDFKAAKRQRKDITLLLDVIEMLANDIPLPPRHDDHALAGDWKGYRECHVSPDWLLVYIKEADVLVLTLYRAGSHSEIFGK</sequence>
<dbReference type="PANTHER" id="PTHR40588:SF1">
    <property type="entry name" value="MRNA INTERFERASE TOXIN YAFQ"/>
    <property type="match status" value="1"/>
</dbReference>
<proteinExistence type="predicted"/>
<dbReference type="Proteomes" id="UP000027665">
    <property type="component" value="Unassembled WGS sequence"/>
</dbReference>
<dbReference type="Pfam" id="PF15738">
    <property type="entry name" value="YafQ_toxin"/>
    <property type="match status" value="1"/>
</dbReference>
<dbReference type="InterPro" id="IPR035093">
    <property type="entry name" value="RelE/ParE_toxin_dom_sf"/>
</dbReference>
<evidence type="ECO:0000256" key="1">
    <source>
        <dbReference type="ARBA" id="ARBA00022649"/>
    </source>
</evidence>
<dbReference type="PIRSF" id="PIRSF006156">
    <property type="entry name" value="YafQ"/>
    <property type="match status" value="1"/>
</dbReference>
<dbReference type="eggNOG" id="COG3041">
    <property type="taxonomic scope" value="Bacteria"/>
</dbReference>
<protein>
    <recommendedName>
        <fullName evidence="5">RelE/StbE family addiction module toxin</fullName>
    </recommendedName>
</protein>
<dbReference type="GeneID" id="90984700"/>
<dbReference type="EMBL" id="JMKI01000059">
    <property type="protein sequence ID" value="KEJ91149.1"/>
    <property type="molecule type" value="Genomic_DNA"/>
</dbReference>
<dbReference type="GO" id="GO:0004521">
    <property type="term" value="F:RNA endonuclease activity"/>
    <property type="evidence" value="ECO:0007669"/>
    <property type="project" value="TreeGrafter"/>
</dbReference>
<reference evidence="3 4" key="1">
    <citation type="submission" date="2014-04" db="EMBL/GenBank/DDBJ databases">
        <title>Draft Genome Sequence of Synergistes jonesii.</title>
        <authorList>
            <person name="Coil D.A."/>
            <person name="Eisen J.A."/>
            <person name="Holland-Moritz H.E."/>
        </authorList>
    </citation>
    <scope>NUCLEOTIDE SEQUENCE [LARGE SCALE GENOMIC DNA]</scope>
    <source>
        <strain evidence="3 4">78-1</strain>
    </source>
</reference>
<feature type="active site" description="Proton donor" evidence="2">
    <location>
        <position position="89"/>
    </location>
</feature>
<dbReference type="STRING" id="2754.EH55_12055"/>
<dbReference type="GO" id="GO:0006415">
    <property type="term" value="P:translational termination"/>
    <property type="evidence" value="ECO:0007669"/>
    <property type="project" value="TreeGrafter"/>
</dbReference>
<dbReference type="AlphaFoldDB" id="A0A073IN42"/>